<dbReference type="Pfam" id="PF09234">
    <property type="entry name" value="DUF1963"/>
    <property type="match status" value="1"/>
</dbReference>
<sequence>MVMTDTKAFKIPADGIEIFQIGDFLFDIVEDQSKWEISALSNELQTRIVAKTQEVKRAIKSKLLDDDVEGNVATVHIDFPGIGVYSAGMPNGGFVINEDKCELTYSYVRKEGFEYRLDFFGTVTFEGGWLGYEGYLKPPYESKPVFTVKIYKKFEVDTLNWSNYKFTSYEETLTAPAELVRFLNLKNPDFEEVPERLLSFNNLQELVISCQWPLDKLGLKSLPDKIGELHLLEQIAINGTQIEVLPESIGQLSNLKAFYFNNGRLRTVPASLFQLSRLTSLMLSNQQLKTLPQSVKLPALKSLDLSGNQLQTIPASLLQQENLNSIDLQNNPLKSLPSEINNIKNVSLSIEDKKRLMDFDYNGADGRGLLVWDDAIFNAMDDIILSAQMSSIFHANHVTIYQDALRSLAKRSVAFKLTGDEDYASIGNHRFGGMPDLPADVNYPTFMEKIDGGEREYSYEFIAQINCEDIANLQDYLPRKGILFFFLETIHHIYTRSLYNPCKVIYVENIASLETGKRFNLYTEDYYEMYEAGYSASKAEAFKELSFPSFYASDINQYLFKGEAAVMKDEKGFEDGLFEDITDTGAGDRGYQHAINAYGFTQHESPELQASLKLKGNPEDWIILLKVSSSGDFQWGDAGDLFFVIHKSDLMKNDFSNVFVTLESS</sequence>
<dbReference type="SMART" id="SM00369">
    <property type="entry name" value="LRR_TYP"/>
    <property type="match status" value="3"/>
</dbReference>
<name>A0A0B8T1G1_9SPHI</name>
<dbReference type="PANTHER" id="PTHR48051">
    <property type="match status" value="1"/>
</dbReference>
<dbReference type="Pfam" id="PF13855">
    <property type="entry name" value="LRR_8"/>
    <property type="match status" value="1"/>
</dbReference>
<protein>
    <recommendedName>
        <fullName evidence="5">DUF1963 domain-containing protein</fullName>
    </recommendedName>
</protein>
<keyword evidence="4" id="KW-1185">Reference proteome</keyword>
<gene>
    <name evidence="3" type="ORF">DI53_3558</name>
</gene>
<dbReference type="InterPro" id="IPR001611">
    <property type="entry name" value="Leu-rich_rpt"/>
</dbReference>
<reference evidence="3 4" key="2">
    <citation type="journal article" date="2015" name="PLoS ONE">
        <title>Whole-Genome Optical Mapping and Finished Genome Sequence of Sphingobacterium deserti sp. nov., a New Species Isolated from the Western Desert of China.</title>
        <authorList>
            <person name="Teng C."/>
            <person name="Zhou Z."/>
            <person name="Molnar I."/>
            <person name="Li X."/>
            <person name="Tang R."/>
            <person name="Chen M."/>
            <person name="Wang L."/>
            <person name="Su S."/>
            <person name="Zhang W."/>
            <person name="Lin M."/>
        </authorList>
    </citation>
    <scope>NUCLEOTIDE SEQUENCE [LARGE SCALE GENOMIC DNA]</scope>
    <source>
        <strain evidence="4">ACCC05744</strain>
    </source>
</reference>
<dbReference type="OrthoDB" id="8856529at2"/>
<dbReference type="STRING" id="1229276.DI53_3558"/>
<dbReference type="EMBL" id="JJMU01000066">
    <property type="protein sequence ID" value="KGE12518.1"/>
    <property type="molecule type" value="Genomic_DNA"/>
</dbReference>
<evidence type="ECO:0000256" key="2">
    <source>
        <dbReference type="ARBA" id="ARBA00022737"/>
    </source>
</evidence>
<dbReference type="eggNOG" id="COG4886">
    <property type="taxonomic scope" value="Bacteria"/>
</dbReference>
<dbReference type="Proteomes" id="UP000031802">
    <property type="component" value="Unassembled WGS sequence"/>
</dbReference>
<dbReference type="RefSeq" id="WP_081939494.1">
    <property type="nucleotide sequence ID" value="NZ_JJMU01000066.1"/>
</dbReference>
<dbReference type="Gene3D" id="3.80.10.10">
    <property type="entry name" value="Ribonuclease Inhibitor"/>
    <property type="match status" value="1"/>
</dbReference>
<evidence type="ECO:0000313" key="3">
    <source>
        <dbReference type="EMBL" id="KGE12518.1"/>
    </source>
</evidence>
<dbReference type="SUPFAM" id="SSF103032">
    <property type="entry name" value="Hypothetical protein YwqG"/>
    <property type="match status" value="1"/>
</dbReference>
<dbReference type="PATRIC" id="fig|1229276.3.peg.3674"/>
<dbReference type="SUPFAM" id="SSF52047">
    <property type="entry name" value="RNI-like"/>
    <property type="match status" value="1"/>
</dbReference>
<organism evidence="3 4">
    <name type="scientific">Sphingobacterium deserti</name>
    <dbReference type="NCBI Taxonomy" id="1229276"/>
    <lineage>
        <taxon>Bacteria</taxon>
        <taxon>Pseudomonadati</taxon>
        <taxon>Bacteroidota</taxon>
        <taxon>Sphingobacteriia</taxon>
        <taxon>Sphingobacteriales</taxon>
        <taxon>Sphingobacteriaceae</taxon>
        <taxon>Sphingobacterium</taxon>
    </lineage>
</organism>
<dbReference type="GO" id="GO:0005737">
    <property type="term" value="C:cytoplasm"/>
    <property type="evidence" value="ECO:0007669"/>
    <property type="project" value="TreeGrafter"/>
</dbReference>
<evidence type="ECO:0000256" key="1">
    <source>
        <dbReference type="ARBA" id="ARBA00022614"/>
    </source>
</evidence>
<dbReference type="InterPro" id="IPR003591">
    <property type="entry name" value="Leu-rich_rpt_typical-subtyp"/>
</dbReference>
<reference evidence="4" key="1">
    <citation type="submission" date="2014-04" db="EMBL/GenBank/DDBJ databases">
        <title>Whole-Genome optical mapping and complete genome sequence of Sphingobacterium deserti sp. nov., a new spaces isolated from desert in the west of China.</title>
        <authorList>
            <person name="Teng C."/>
            <person name="Zhou Z."/>
            <person name="Li X."/>
            <person name="Chen M."/>
            <person name="Lin M."/>
            <person name="Wang L."/>
            <person name="Su S."/>
            <person name="Zhang C."/>
            <person name="Zhang W."/>
        </authorList>
    </citation>
    <scope>NUCLEOTIDE SEQUENCE [LARGE SCALE GENOMIC DNA]</scope>
    <source>
        <strain evidence="4">ACCC05744</strain>
    </source>
</reference>
<evidence type="ECO:0000313" key="4">
    <source>
        <dbReference type="Proteomes" id="UP000031802"/>
    </source>
</evidence>
<keyword evidence="2" id="KW-0677">Repeat</keyword>
<proteinExistence type="predicted"/>
<keyword evidence="1" id="KW-0433">Leucine-rich repeat</keyword>
<dbReference type="PANTHER" id="PTHR48051:SF1">
    <property type="entry name" value="RAS SUPPRESSOR PROTEIN 1"/>
    <property type="match status" value="1"/>
</dbReference>
<comment type="caution">
    <text evidence="3">The sequence shown here is derived from an EMBL/GenBank/DDBJ whole genome shotgun (WGS) entry which is preliminary data.</text>
</comment>
<dbReference type="InterPro" id="IPR035948">
    <property type="entry name" value="YwqG-like_sf"/>
</dbReference>
<dbReference type="InterPro" id="IPR050216">
    <property type="entry name" value="LRR_domain-containing"/>
</dbReference>
<dbReference type="InterPro" id="IPR015315">
    <property type="entry name" value="DUF1963"/>
</dbReference>
<dbReference type="eggNOG" id="COG3878">
    <property type="taxonomic scope" value="Bacteria"/>
</dbReference>
<dbReference type="PROSITE" id="PS51450">
    <property type="entry name" value="LRR"/>
    <property type="match status" value="2"/>
</dbReference>
<evidence type="ECO:0008006" key="5">
    <source>
        <dbReference type="Google" id="ProtNLM"/>
    </source>
</evidence>
<dbReference type="InterPro" id="IPR032675">
    <property type="entry name" value="LRR_dom_sf"/>
</dbReference>
<accession>A0A0B8T1G1</accession>
<dbReference type="AlphaFoldDB" id="A0A0B8T1G1"/>
<dbReference type="Gene3D" id="2.30.320.10">
    <property type="entry name" value="YwqG-like"/>
    <property type="match status" value="1"/>
</dbReference>